<evidence type="ECO:0000256" key="8">
    <source>
        <dbReference type="SAM" id="SignalP"/>
    </source>
</evidence>
<dbReference type="Gene3D" id="3.40.190.10">
    <property type="entry name" value="Periplasmic binding protein-like II"/>
    <property type="match status" value="2"/>
</dbReference>
<organism evidence="9 10">
    <name type="scientific">Boudabousia tangfeifanii</name>
    <dbReference type="NCBI Taxonomy" id="1912795"/>
    <lineage>
        <taxon>Bacteria</taxon>
        <taxon>Bacillati</taxon>
        <taxon>Actinomycetota</taxon>
        <taxon>Actinomycetes</taxon>
        <taxon>Actinomycetales</taxon>
        <taxon>Actinomycetaceae</taxon>
        <taxon>Boudabousia</taxon>
    </lineage>
</organism>
<feature type="signal peptide" evidence="8">
    <location>
        <begin position="1"/>
        <end position="18"/>
    </location>
</feature>
<sequence>MRNLTAKAAIVLATGALALSGCGSDSQEANTGNDKVTEITVGASPVPHAKILEYINENLAEKNGIKLNIKQFDDYVQPNEALNSKDLDANFFQTKPYLDDQAPKHGWKFTPGKGVHLEPLAIYSSKLKDVNELPEGGKVGIINDPTNQARALNLLAQAGLVEVPASGDVTIHTVKPLKKFEFVEVAGPQLARSLQDVDLAVINGNFAQSAGLAPKKDGLVVESAENNPSVNLLVWREGDANPGIAKLEELLHSPEVKQYIEQTWGNGEVIPAF</sequence>
<evidence type="ECO:0000256" key="2">
    <source>
        <dbReference type="ARBA" id="ARBA00022729"/>
    </source>
</evidence>
<dbReference type="KEGG" id="avu:BK816_08330"/>
<dbReference type="AlphaFoldDB" id="A0A1D9MLV8"/>
<feature type="lipid moiety-binding region" description="S-diacylglycerol cysteine" evidence="7">
    <location>
        <position position="22"/>
    </location>
</feature>
<reference evidence="9 10" key="1">
    <citation type="submission" date="2016-10" db="EMBL/GenBank/DDBJ databases">
        <title>Actinomyces aegypiusis sp. nov., isolated from the Aegypius monachus in Qinghai Tibet Plateau China.</title>
        <authorList>
            <person name="Wang Y."/>
        </authorList>
    </citation>
    <scope>NUCLEOTIDE SEQUENCE [LARGE SCALE GENOMIC DNA]</scope>
    <source>
        <strain evidence="9 10">VUL4_3</strain>
    </source>
</reference>
<dbReference type="OrthoDB" id="9812878at2"/>
<proteinExistence type="inferred from homology"/>
<dbReference type="Pfam" id="PF03180">
    <property type="entry name" value="Lipoprotein_9"/>
    <property type="match status" value="1"/>
</dbReference>
<dbReference type="SUPFAM" id="SSF53850">
    <property type="entry name" value="Periplasmic binding protein-like II"/>
    <property type="match status" value="1"/>
</dbReference>
<evidence type="ECO:0000256" key="5">
    <source>
        <dbReference type="ARBA" id="ARBA00023288"/>
    </source>
</evidence>
<dbReference type="PANTHER" id="PTHR30429">
    <property type="entry name" value="D-METHIONINE-BINDING LIPOPROTEIN METQ"/>
    <property type="match status" value="1"/>
</dbReference>
<keyword evidence="5 6" id="KW-0449">Lipoprotein</keyword>
<protein>
    <recommendedName>
        <fullName evidence="6">Lipoprotein</fullName>
    </recommendedName>
</protein>
<evidence type="ECO:0000256" key="1">
    <source>
        <dbReference type="ARBA" id="ARBA00004635"/>
    </source>
</evidence>
<evidence type="ECO:0000256" key="3">
    <source>
        <dbReference type="ARBA" id="ARBA00023136"/>
    </source>
</evidence>
<dbReference type="PIRSF" id="PIRSF002854">
    <property type="entry name" value="MetQ"/>
    <property type="match status" value="1"/>
</dbReference>
<evidence type="ECO:0000256" key="6">
    <source>
        <dbReference type="PIRNR" id="PIRNR002854"/>
    </source>
</evidence>
<dbReference type="InterPro" id="IPR004872">
    <property type="entry name" value="Lipoprotein_NlpA"/>
</dbReference>
<gene>
    <name evidence="9" type="ORF">BK816_08330</name>
</gene>
<evidence type="ECO:0000256" key="4">
    <source>
        <dbReference type="ARBA" id="ARBA00023139"/>
    </source>
</evidence>
<keyword evidence="4" id="KW-0564">Palmitate</keyword>
<dbReference type="RefSeq" id="WP_071164747.1">
    <property type="nucleotide sequence ID" value="NZ_CP017812.1"/>
</dbReference>
<evidence type="ECO:0000313" key="10">
    <source>
        <dbReference type="Proteomes" id="UP000176288"/>
    </source>
</evidence>
<dbReference type="PROSITE" id="PS51257">
    <property type="entry name" value="PROKAR_LIPOPROTEIN"/>
    <property type="match status" value="1"/>
</dbReference>
<dbReference type="EMBL" id="CP017812">
    <property type="protein sequence ID" value="AOZ73284.1"/>
    <property type="molecule type" value="Genomic_DNA"/>
</dbReference>
<dbReference type="STRING" id="1912795.BK816_08330"/>
<dbReference type="GO" id="GO:0016020">
    <property type="term" value="C:membrane"/>
    <property type="evidence" value="ECO:0007669"/>
    <property type="project" value="UniProtKB-SubCell"/>
</dbReference>
<evidence type="ECO:0000313" key="9">
    <source>
        <dbReference type="EMBL" id="AOZ73284.1"/>
    </source>
</evidence>
<keyword evidence="10" id="KW-1185">Reference proteome</keyword>
<evidence type="ECO:0000256" key="7">
    <source>
        <dbReference type="PIRSR" id="PIRSR002854-1"/>
    </source>
</evidence>
<accession>A0A1D9MLV8</accession>
<dbReference type="Proteomes" id="UP000176288">
    <property type="component" value="Chromosome"/>
</dbReference>
<keyword evidence="3" id="KW-0472">Membrane</keyword>
<name>A0A1D9MLV8_9ACTO</name>
<comment type="similarity">
    <text evidence="6">Belongs to the nlpA lipoprotein family.</text>
</comment>
<feature type="chain" id="PRO_5038806498" description="Lipoprotein" evidence="8">
    <location>
        <begin position="19"/>
        <end position="273"/>
    </location>
</feature>
<comment type="subcellular location">
    <subcellularLocation>
        <location evidence="1">Membrane</location>
        <topology evidence="1">Lipid-anchor</topology>
    </subcellularLocation>
</comment>
<keyword evidence="2 8" id="KW-0732">Signal</keyword>
<dbReference type="PANTHER" id="PTHR30429:SF0">
    <property type="entry name" value="METHIONINE-BINDING LIPOPROTEIN METQ"/>
    <property type="match status" value="1"/>
</dbReference>